<dbReference type="AlphaFoldDB" id="W2P0H6"/>
<reference evidence="1" key="1">
    <citation type="submission" date="2013-11" db="EMBL/GenBank/DDBJ databases">
        <title>The Genome Sequence of Phytophthora parasitica IAC_01/95.</title>
        <authorList>
            <consortium name="The Broad Institute Genomics Platform"/>
            <person name="Russ C."/>
            <person name="Tyler B."/>
            <person name="Panabieres F."/>
            <person name="Shan W."/>
            <person name="Tripathy S."/>
            <person name="Grunwald N."/>
            <person name="Machado M."/>
            <person name="Johnson C.S."/>
            <person name="Arredondo F."/>
            <person name="Hong C."/>
            <person name="Coffey M."/>
            <person name="Young S.K."/>
            <person name="Zeng Q."/>
            <person name="Gargeya S."/>
            <person name="Fitzgerald M."/>
            <person name="Abouelleil A."/>
            <person name="Alvarado L."/>
            <person name="Chapman S.B."/>
            <person name="Gainer-Dewar J."/>
            <person name="Goldberg J."/>
            <person name="Griggs A."/>
            <person name="Gujja S."/>
            <person name="Hansen M."/>
            <person name="Howarth C."/>
            <person name="Imamovic A."/>
            <person name="Ireland A."/>
            <person name="Larimer J."/>
            <person name="McCowan C."/>
            <person name="Murphy C."/>
            <person name="Pearson M."/>
            <person name="Poon T.W."/>
            <person name="Priest M."/>
            <person name="Roberts A."/>
            <person name="Saif S."/>
            <person name="Shea T."/>
            <person name="Sykes S."/>
            <person name="Wortman J."/>
            <person name="Nusbaum C."/>
            <person name="Birren B."/>
        </authorList>
    </citation>
    <scope>NUCLEOTIDE SEQUENCE [LARGE SCALE GENOMIC DNA]</scope>
    <source>
        <strain evidence="1">IAC_01/95</strain>
    </source>
</reference>
<dbReference type="Proteomes" id="UP000054532">
    <property type="component" value="Unassembled WGS sequence"/>
</dbReference>
<proteinExistence type="predicted"/>
<gene>
    <name evidence="1" type="ORF">L914_02179</name>
</gene>
<organism evidence="1">
    <name type="scientific">Phytophthora nicotianae</name>
    <name type="common">Potato buckeye rot agent</name>
    <name type="synonym">Phytophthora parasitica</name>
    <dbReference type="NCBI Taxonomy" id="4792"/>
    <lineage>
        <taxon>Eukaryota</taxon>
        <taxon>Sar</taxon>
        <taxon>Stramenopiles</taxon>
        <taxon>Oomycota</taxon>
        <taxon>Peronosporomycetes</taxon>
        <taxon>Peronosporales</taxon>
        <taxon>Peronosporaceae</taxon>
        <taxon>Phytophthora</taxon>
    </lineage>
</organism>
<evidence type="ECO:0000313" key="1">
    <source>
        <dbReference type="EMBL" id="ETM54492.1"/>
    </source>
</evidence>
<accession>W2P0H6</accession>
<sequence length="121" mass="13707">WILLLTARRHRIREDLEKTRQVRNQIKQLDHRLSLFNARVLLAPQHGQTAVLKTMETCICCLARGYDPCGAPQQVKETRIILGSTFDEQLNTLPRDSQLAQISSSCLIYSGSEASVIHAHN</sequence>
<name>W2P0H6_PHYNI</name>
<feature type="non-terminal residue" evidence="1">
    <location>
        <position position="1"/>
    </location>
</feature>
<protein>
    <submittedName>
        <fullName evidence="1">Uncharacterized protein</fullName>
    </submittedName>
</protein>
<dbReference type="EMBL" id="KI690993">
    <property type="protein sequence ID" value="ETM54492.1"/>
    <property type="molecule type" value="Genomic_DNA"/>
</dbReference>